<evidence type="ECO:0000313" key="3">
    <source>
        <dbReference type="Proteomes" id="UP000327013"/>
    </source>
</evidence>
<protein>
    <submittedName>
        <fullName evidence="2">Uncharacterized protein</fullName>
    </submittedName>
</protein>
<organism evidence="2 3">
    <name type="scientific">Carpinus fangiana</name>
    <dbReference type="NCBI Taxonomy" id="176857"/>
    <lineage>
        <taxon>Eukaryota</taxon>
        <taxon>Viridiplantae</taxon>
        <taxon>Streptophyta</taxon>
        <taxon>Embryophyta</taxon>
        <taxon>Tracheophyta</taxon>
        <taxon>Spermatophyta</taxon>
        <taxon>Magnoliopsida</taxon>
        <taxon>eudicotyledons</taxon>
        <taxon>Gunneridae</taxon>
        <taxon>Pentapetalae</taxon>
        <taxon>rosids</taxon>
        <taxon>fabids</taxon>
        <taxon>Fagales</taxon>
        <taxon>Betulaceae</taxon>
        <taxon>Carpinus</taxon>
    </lineage>
</organism>
<feature type="compositionally biased region" description="Polar residues" evidence="1">
    <location>
        <begin position="176"/>
        <end position="189"/>
    </location>
</feature>
<name>A0A5N6KR63_9ROSI</name>
<dbReference type="EMBL" id="VIBQ01000009">
    <property type="protein sequence ID" value="KAB8337017.1"/>
    <property type="molecule type" value="Genomic_DNA"/>
</dbReference>
<feature type="compositionally biased region" description="Low complexity" evidence="1">
    <location>
        <begin position="198"/>
        <end position="211"/>
    </location>
</feature>
<feature type="region of interest" description="Disordered" evidence="1">
    <location>
        <begin position="259"/>
        <end position="293"/>
    </location>
</feature>
<dbReference type="OrthoDB" id="5299849at2759"/>
<proteinExistence type="predicted"/>
<dbReference type="PANTHER" id="PTHR28029">
    <property type="entry name" value="PROTEIN ILM1"/>
    <property type="match status" value="1"/>
</dbReference>
<dbReference type="InterPro" id="IPR018815">
    <property type="entry name" value="Incr_loss_mito_DNA_1"/>
</dbReference>
<keyword evidence="3" id="KW-1185">Reference proteome</keyword>
<dbReference type="Proteomes" id="UP000327013">
    <property type="component" value="Unassembled WGS sequence"/>
</dbReference>
<dbReference type="PANTHER" id="PTHR28029:SF1">
    <property type="entry name" value="PROTEIN ILM1"/>
    <property type="match status" value="1"/>
</dbReference>
<dbReference type="AlphaFoldDB" id="A0A5N6KR63"/>
<accession>A0A5N6KR63</accession>
<gene>
    <name evidence="2" type="ORF">FH972_021321</name>
</gene>
<sequence length="450" mass="48846">MAILTSATLIRTLSLFHLTVAYYLLTQPALISSHNLVIVLSRSMQLPDASTTSNSLSTPNPATALAALFLGFLGVSDLIGAGLPDIPYHEHWGSQAPVRVAMLLGLNLWIYVMRPEDHWGFKANKKPTDELKNGLVFTWAFVELMGFFWQNAPEARAGTPPYSQRSSQNDERFSESQESYVTSNSNGTRASVPGLVQSASSVSKSTSASPSFEHDHSASPPPLSAVRHSLTSAGSRALEASGYPGRLDHSRTVLGPSHRDVIHRPRTPPKHSDHWIGENTSPSSGGDVSPPRGIKRTANGIAKLQTPMPLIDPVTFEHGSRPALTPRQHFVRESSTALSKPLYHYLQHFTTSDLVQQGATSVSPPPPLALTLHPFFYYRHILCHGRFSARPVSVWTESRSSWPGPCPGFGVVYGKPAGDIQRRRPACHAQAYDHTNATGAGRVGLAHANG</sequence>
<reference evidence="2 3" key="1">
    <citation type="submission" date="2019-06" db="EMBL/GenBank/DDBJ databases">
        <title>A chromosomal-level reference genome of Carpinus fangiana (Coryloideae, Betulaceae).</title>
        <authorList>
            <person name="Yang X."/>
            <person name="Wang Z."/>
            <person name="Zhang L."/>
            <person name="Hao G."/>
            <person name="Liu J."/>
            <person name="Yang Y."/>
        </authorList>
    </citation>
    <scope>NUCLEOTIDE SEQUENCE [LARGE SCALE GENOMIC DNA]</scope>
    <source>
        <strain evidence="2">Cfa_2016G</strain>
        <tissue evidence="2">Leaf</tissue>
    </source>
</reference>
<comment type="caution">
    <text evidence="2">The sequence shown here is derived from an EMBL/GenBank/DDBJ whole genome shotgun (WGS) entry which is preliminary data.</text>
</comment>
<feature type="region of interest" description="Disordered" evidence="1">
    <location>
        <begin position="158"/>
        <end position="232"/>
    </location>
</feature>
<evidence type="ECO:0000313" key="2">
    <source>
        <dbReference type="EMBL" id="KAB8337017.1"/>
    </source>
</evidence>
<dbReference type="Pfam" id="PF10311">
    <property type="entry name" value="Ilm1"/>
    <property type="match status" value="1"/>
</dbReference>
<evidence type="ECO:0000256" key="1">
    <source>
        <dbReference type="SAM" id="MobiDB-lite"/>
    </source>
</evidence>